<protein>
    <submittedName>
        <fullName evidence="1">Uncharacterized protein</fullName>
    </submittedName>
</protein>
<dbReference type="PANTHER" id="PTHR33053:SF9">
    <property type="entry name" value="AGAP000105-PA"/>
    <property type="match status" value="1"/>
</dbReference>
<feature type="non-terminal residue" evidence="1">
    <location>
        <position position="415"/>
    </location>
</feature>
<proteinExistence type="predicted"/>
<dbReference type="OrthoDB" id="6348118at2759"/>
<comment type="caution">
    <text evidence="1">The sequence shown here is derived from an EMBL/GenBank/DDBJ whole genome shotgun (WGS) entry which is preliminary data.</text>
</comment>
<dbReference type="Proteomes" id="UP000076858">
    <property type="component" value="Unassembled WGS sequence"/>
</dbReference>
<evidence type="ECO:0000313" key="1">
    <source>
        <dbReference type="EMBL" id="KZS02492.1"/>
    </source>
</evidence>
<accession>A0A164JMT9</accession>
<dbReference type="PANTHER" id="PTHR33053">
    <property type="entry name" value="PROTEIN, PUTATIVE-RELATED"/>
    <property type="match status" value="1"/>
</dbReference>
<name>A0A164JMT9_9CRUS</name>
<organism evidence="1 2">
    <name type="scientific">Daphnia magna</name>
    <dbReference type="NCBI Taxonomy" id="35525"/>
    <lineage>
        <taxon>Eukaryota</taxon>
        <taxon>Metazoa</taxon>
        <taxon>Ecdysozoa</taxon>
        <taxon>Arthropoda</taxon>
        <taxon>Crustacea</taxon>
        <taxon>Branchiopoda</taxon>
        <taxon>Diplostraca</taxon>
        <taxon>Cladocera</taxon>
        <taxon>Anomopoda</taxon>
        <taxon>Daphniidae</taxon>
        <taxon>Daphnia</taxon>
    </lineage>
</organism>
<dbReference type="EMBL" id="LRGB01004252">
    <property type="protein sequence ID" value="KZS02492.1"/>
    <property type="molecule type" value="Genomic_DNA"/>
</dbReference>
<gene>
    <name evidence="1" type="ORF">APZ42_000451</name>
</gene>
<sequence>PSPVLACRYLFVRFLGFVQEKKTGDVSIYQILPATHKRMLLLKQSIAGNANSFYFYSLEIFRLFLGFDFVFVAGIYHGRGKPKDVNQFLAPFRDEYIRLKINGLNFDGKNISVSIKGMSCDAPATTFLMNIASHNAYYGCRKCTSKGVWVANISTSLETKRGGRVTHPDVNASLRTDHSFRQRSQIQHHNKNGVRSVAEDLFEDILKAVVIDPMHCVNIGVYKKMLGIWFNDPFDKIRLKKDDILDISVFRVGLSKFVTSDFARKPRAVEDLPRWKATELKLDQNYLGPVVYKKYLSSTSYDHFMLLHVAIRLLTNRDSCRRDANYANDLLRLFVSNSANIYGEKFISHKVHSLIHLSQDVMIHGCLDDFAAFCFENKLQTMKNMLNKSGRPLQQIVRRLDEEARHTFMNQNSRR</sequence>
<keyword evidence="2" id="KW-1185">Reference proteome</keyword>
<reference evidence="1 2" key="1">
    <citation type="submission" date="2016-03" db="EMBL/GenBank/DDBJ databases">
        <title>EvidentialGene: Evidence-directed Construction of Genes on Genomes.</title>
        <authorList>
            <person name="Gilbert D.G."/>
            <person name="Choi J.-H."/>
            <person name="Mockaitis K."/>
            <person name="Colbourne J."/>
            <person name="Pfrender M."/>
        </authorList>
    </citation>
    <scope>NUCLEOTIDE SEQUENCE [LARGE SCALE GENOMIC DNA]</scope>
    <source>
        <strain evidence="1 2">Xinb3</strain>
        <tissue evidence="1">Complete organism</tissue>
    </source>
</reference>
<dbReference type="AlphaFoldDB" id="A0A164JMT9"/>
<feature type="non-terminal residue" evidence="1">
    <location>
        <position position="1"/>
    </location>
</feature>
<evidence type="ECO:0000313" key="2">
    <source>
        <dbReference type="Proteomes" id="UP000076858"/>
    </source>
</evidence>
<dbReference type="STRING" id="35525.A0A164JMT9"/>